<dbReference type="InterPro" id="IPR039057">
    <property type="entry name" value="Spo22/ZIP4"/>
</dbReference>
<reference evidence="1 2" key="1">
    <citation type="submission" date="2024-01" db="EMBL/GenBank/DDBJ databases">
        <authorList>
            <person name="Allen C."/>
            <person name="Tagirdzhanova G."/>
        </authorList>
    </citation>
    <scope>NUCLEOTIDE SEQUENCE [LARGE SCALE GENOMIC DNA]</scope>
</reference>
<evidence type="ECO:0000313" key="2">
    <source>
        <dbReference type="Proteomes" id="UP001642406"/>
    </source>
</evidence>
<evidence type="ECO:0000313" key="1">
    <source>
        <dbReference type="EMBL" id="CAK7219413.1"/>
    </source>
</evidence>
<accession>A0ABP0BIM0</accession>
<sequence length="159" mass="17798">MRLIVHKLHTAGKLGGDKLIKYYRCLFQAALYRDNDAAFQVLEQVKRVIDDELTLEEGSHPSTKAVTNWPEHELQFLAATAFNEGIDWFAGGQEDQARHWVLAASNLADKCHDGGKLKNLITSQFRLLNIGDLEVKQSVESDPLEAMTVDPTDVDHVAI</sequence>
<organism evidence="1 2">
    <name type="scientific">Sporothrix bragantina</name>
    <dbReference type="NCBI Taxonomy" id="671064"/>
    <lineage>
        <taxon>Eukaryota</taxon>
        <taxon>Fungi</taxon>
        <taxon>Dikarya</taxon>
        <taxon>Ascomycota</taxon>
        <taxon>Pezizomycotina</taxon>
        <taxon>Sordariomycetes</taxon>
        <taxon>Sordariomycetidae</taxon>
        <taxon>Ophiostomatales</taxon>
        <taxon>Ophiostomataceae</taxon>
        <taxon>Sporothrix</taxon>
    </lineage>
</organism>
<protein>
    <submittedName>
        <fullName evidence="1">Transcription factor</fullName>
    </submittedName>
</protein>
<keyword evidence="2" id="KW-1185">Reference proteome</keyword>
<dbReference type="PANTHER" id="PTHR40375">
    <property type="entry name" value="SPORULATION-SPECIFIC PROTEIN 22"/>
    <property type="match status" value="1"/>
</dbReference>
<name>A0ABP0BIM0_9PEZI</name>
<comment type="caution">
    <text evidence="1">The sequence shown here is derived from an EMBL/GenBank/DDBJ whole genome shotgun (WGS) entry which is preliminary data.</text>
</comment>
<gene>
    <name evidence="1" type="primary">RDS2_1</name>
    <name evidence="1" type="ORF">SBRCBS47491_003835</name>
</gene>
<dbReference type="PANTHER" id="PTHR40375:SF2">
    <property type="entry name" value="SPORULATION-SPECIFIC PROTEIN 22"/>
    <property type="match status" value="1"/>
</dbReference>
<dbReference type="Proteomes" id="UP001642406">
    <property type="component" value="Unassembled WGS sequence"/>
</dbReference>
<proteinExistence type="predicted"/>
<dbReference type="EMBL" id="CAWUHC010000027">
    <property type="protein sequence ID" value="CAK7219413.1"/>
    <property type="molecule type" value="Genomic_DNA"/>
</dbReference>